<name>A0A9W6T5D3_CANBO</name>
<dbReference type="EMBL" id="BSXN01002214">
    <property type="protein sequence ID" value="GME75934.1"/>
    <property type="molecule type" value="Genomic_DNA"/>
</dbReference>
<feature type="compositionally biased region" description="Low complexity" evidence="1">
    <location>
        <begin position="302"/>
        <end position="320"/>
    </location>
</feature>
<feature type="compositionally biased region" description="Basic and acidic residues" evidence="1">
    <location>
        <begin position="244"/>
        <end position="254"/>
    </location>
</feature>
<feature type="region of interest" description="Disordered" evidence="1">
    <location>
        <begin position="144"/>
        <end position="171"/>
    </location>
</feature>
<evidence type="ECO:0000313" key="3">
    <source>
        <dbReference type="Proteomes" id="UP001165120"/>
    </source>
</evidence>
<accession>A0A9W6T5D3</accession>
<feature type="compositionally biased region" description="Basic and acidic residues" evidence="1">
    <location>
        <begin position="158"/>
        <end position="171"/>
    </location>
</feature>
<keyword evidence="3" id="KW-1185">Reference proteome</keyword>
<organism evidence="2 3">
    <name type="scientific">Candida boidinii</name>
    <name type="common">Yeast</name>
    <dbReference type="NCBI Taxonomy" id="5477"/>
    <lineage>
        <taxon>Eukaryota</taxon>
        <taxon>Fungi</taxon>
        <taxon>Dikarya</taxon>
        <taxon>Ascomycota</taxon>
        <taxon>Saccharomycotina</taxon>
        <taxon>Pichiomycetes</taxon>
        <taxon>Pichiales</taxon>
        <taxon>Pichiaceae</taxon>
        <taxon>Ogataea</taxon>
        <taxon>Ogataea/Candida clade</taxon>
    </lineage>
</organism>
<feature type="compositionally biased region" description="Polar residues" evidence="1">
    <location>
        <begin position="371"/>
        <end position="388"/>
    </location>
</feature>
<dbReference type="AlphaFoldDB" id="A0A9W6T5D3"/>
<dbReference type="Proteomes" id="UP001165120">
    <property type="component" value="Unassembled WGS sequence"/>
</dbReference>
<gene>
    <name evidence="2" type="ORF">Cboi02_000498200</name>
</gene>
<feature type="region of interest" description="Disordered" evidence="1">
    <location>
        <begin position="1"/>
        <end position="36"/>
    </location>
</feature>
<feature type="region of interest" description="Disordered" evidence="1">
    <location>
        <begin position="225"/>
        <end position="322"/>
    </location>
</feature>
<feature type="region of interest" description="Disordered" evidence="1">
    <location>
        <begin position="371"/>
        <end position="444"/>
    </location>
</feature>
<proteinExistence type="predicted"/>
<feature type="compositionally biased region" description="Low complexity" evidence="1">
    <location>
        <begin position="13"/>
        <end position="36"/>
    </location>
</feature>
<feature type="compositionally biased region" description="Low complexity" evidence="1">
    <location>
        <begin position="425"/>
        <end position="438"/>
    </location>
</feature>
<feature type="compositionally biased region" description="Low complexity" evidence="1">
    <location>
        <begin position="518"/>
        <end position="535"/>
    </location>
</feature>
<protein>
    <submittedName>
        <fullName evidence="2">Unnamed protein product</fullName>
    </submittedName>
</protein>
<reference evidence="2" key="1">
    <citation type="submission" date="2023-04" db="EMBL/GenBank/DDBJ databases">
        <title>Candida boidinii NBRC 10035.</title>
        <authorList>
            <person name="Ichikawa N."/>
            <person name="Sato H."/>
            <person name="Tonouchi N."/>
        </authorList>
    </citation>
    <scope>NUCLEOTIDE SEQUENCE</scope>
    <source>
        <strain evidence="2">NBRC 10035</strain>
    </source>
</reference>
<feature type="compositionally biased region" description="Polar residues" evidence="1">
    <location>
        <begin position="413"/>
        <end position="423"/>
    </location>
</feature>
<feature type="region of interest" description="Disordered" evidence="1">
    <location>
        <begin position="516"/>
        <end position="535"/>
    </location>
</feature>
<evidence type="ECO:0000256" key="1">
    <source>
        <dbReference type="SAM" id="MobiDB-lite"/>
    </source>
</evidence>
<feature type="compositionally biased region" description="Basic and acidic residues" evidence="1">
    <location>
        <begin position="394"/>
        <end position="411"/>
    </location>
</feature>
<evidence type="ECO:0000313" key="2">
    <source>
        <dbReference type="EMBL" id="GME75934.1"/>
    </source>
</evidence>
<sequence length="535" mass="60043">MNYMNKVKLPSNLSQEQTQQQLQQQQQQQHHNHFQQQLQQQHQQLLLQQQAILQQQQHQQKHQQMSLQSQKVFLDLKKQQEAQNAQQISMATAAAAAAGIVPATNQDSNSQFLASAQFMNQLNASLINASNLFEPKSRPVSATKAMSLSDVANARSSPIKENKSKSPEKEQNIIQEKLQLQLQPQSLQPLTKENLKDVSSKLENADQMLNKMRMLQHGFIHQQNTSLTQEHQQKPQKRQNKPTLQEKAESKVYDDYTDISEVTMNSESSEPRERNTNSAAEAFRNATNAFSSDRQKTERKANSTSNLISSSSSNNFKSNSLEIDTSSTDHTLLSMTTPRTPTISTQFSSVLNSSPMYTHWYSQTPQNLRSKSFNGLSSKNMDNSTNFENVPKTPNEKRSKELSVVPEHENESDQMVISSSTVLDSAKSTSSASSSSSLSKRKRTVEEIANTLKSKLKRSHTLATIPTSSQIDADQSSNYKVIAVEDTQDSNGLKSPISGHAPYVDEINNTDDQVERSQNVQHNNNVQNNNDGSHF</sequence>
<comment type="caution">
    <text evidence="2">The sequence shown here is derived from an EMBL/GenBank/DDBJ whole genome shotgun (WGS) entry which is preliminary data.</text>
</comment>